<protein>
    <recommendedName>
        <fullName evidence="5">Pseudouridine synthase</fullName>
        <ecNumber evidence="5">5.4.99.-</ecNumber>
    </recommendedName>
</protein>
<dbReference type="GO" id="GO:0140098">
    <property type="term" value="F:catalytic activity, acting on RNA"/>
    <property type="evidence" value="ECO:0007669"/>
    <property type="project" value="UniProtKB-ARBA"/>
</dbReference>
<dbReference type="Gene3D" id="3.30.2350.10">
    <property type="entry name" value="Pseudouridine synthase"/>
    <property type="match status" value="1"/>
</dbReference>
<dbReference type="SUPFAM" id="SSF55120">
    <property type="entry name" value="Pseudouridine synthase"/>
    <property type="match status" value="1"/>
</dbReference>
<evidence type="ECO:0000256" key="3">
    <source>
        <dbReference type="ARBA" id="ARBA00023235"/>
    </source>
</evidence>
<dbReference type="OrthoDB" id="9807829at2"/>
<comment type="similarity">
    <text evidence="2 5">Belongs to the pseudouridine synthase RluA family.</text>
</comment>
<evidence type="ECO:0000256" key="1">
    <source>
        <dbReference type="ARBA" id="ARBA00000073"/>
    </source>
</evidence>
<dbReference type="CDD" id="cd02869">
    <property type="entry name" value="PseudoU_synth_RluA_like"/>
    <property type="match status" value="1"/>
</dbReference>
<evidence type="ECO:0000256" key="2">
    <source>
        <dbReference type="ARBA" id="ARBA00010876"/>
    </source>
</evidence>
<dbReference type="GO" id="GO:0009982">
    <property type="term" value="F:pseudouridine synthase activity"/>
    <property type="evidence" value="ECO:0007669"/>
    <property type="project" value="InterPro"/>
</dbReference>
<comment type="caution">
    <text evidence="7">The sequence shown here is derived from an EMBL/GenBank/DDBJ whole genome shotgun (WGS) entry which is preliminary data.</text>
</comment>
<sequence>MKAEWKVSEKWDGCSIKKFVKGYCGLSTNLWKKIKWNGSVILNGVQIYNANIVVHVNDKVVCEWSEETDIIPSCIPLKIIYEDNTLLIIDKDEDMIIHPTSKTETNTLVNAISGYYKKNNQMSGIHPIYRLDRNTTGLIVVAKSAKLQYELSKEHGTIKREYLAVVEGRFKNKEGSIIYPIGRKEGSIIEWKVRDDGKEARTDYKVIEEKPSCTLLKLRLYTGRTHQIRVHMSFLGHPLIGDDLYGGNCSKLKRQALHSHHISFIHPDTGECMEFKSPMPDDMYEFFENE</sequence>
<evidence type="ECO:0000256" key="5">
    <source>
        <dbReference type="RuleBase" id="RU362028"/>
    </source>
</evidence>
<reference evidence="7 8" key="1">
    <citation type="submission" date="2010-11" db="EMBL/GenBank/DDBJ databases">
        <authorList>
            <person name="Durkin A.S."/>
            <person name="Madupu R."/>
            <person name="Torralba M."/>
            <person name="Gillis M."/>
            <person name="Methe B."/>
            <person name="Sutton G."/>
            <person name="Nelson K.E."/>
        </authorList>
    </citation>
    <scope>NUCLEOTIDE SEQUENCE [LARGE SCALE GENOMIC DNA]</scope>
    <source>
        <strain evidence="7 8">UPII 345-E</strain>
    </source>
</reference>
<dbReference type="NCBIfam" id="TIGR00005">
    <property type="entry name" value="rluA_subfam"/>
    <property type="match status" value="1"/>
</dbReference>
<dbReference type="PROSITE" id="PS01129">
    <property type="entry name" value="PSI_RLU"/>
    <property type="match status" value="1"/>
</dbReference>
<name>E4L817_9FIRM</name>
<dbReference type="GO" id="GO:0000455">
    <property type="term" value="P:enzyme-directed rRNA pseudouridine synthesis"/>
    <property type="evidence" value="ECO:0007669"/>
    <property type="project" value="TreeGrafter"/>
</dbReference>
<evidence type="ECO:0000313" key="8">
    <source>
        <dbReference type="Proteomes" id="UP000004594"/>
    </source>
</evidence>
<dbReference type="Proteomes" id="UP000004594">
    <property type="component" value="Unassembled WGS sequence"/>
</dbReference>
<dbReference type="EMBL" id="AENT01000010">
    <property type="protein sequence ID" value="EFR43072.1"/>
    <property type="molecule type" value="Genomic_DNA"/>
</dbReference>
<gene>
    <name evidence="7" type="ORF">HMPREF9220_0863</name>
</gene>
<dbReference type="InterPro" id="IPR020103">
    <property type="entry name" value="PsdUridine_synth_cat_dom_sf"/>
</dbReference>
<comment type="function">
    <text evidence="5">Responsible for synthesis of pseudouridine from uracil.</text>
</comment>
<dbReference type="EC" id="5.4.99.-" evidence="5"/>
<feature type="domain" description="Pseudouridine synthase RsuA/RluA-like" evidence="6">
    <location>
        <begin position="86"/>
        <end position="233"/>
    </location>
</feature>
<comment type="catalytic activity">
    <reaction evidence="1 5">
        <text>a uridine in RNA = a pseudouridine in RNA</text>
        <dbReference type="Rhea" id="RHEA:48348"/>
        <dbReference type="Rhea" id="RHEA-COMP:12068"/>
        <dbReference type="Rhea" id="RHEA-COMP:12069"/>
        <dbReference type="ChEBI" id="CHEBI:65314"/>
        <dbReference type="ChEBI" id="CHEBI:65315"/>
    </reaction>
</comment>
<evidence type="ECO:0000259" key="6">
    <source>
        <dbReference type="Pfam" id="PF00849"/>
    </source>
</evidence>
<dbReference type="eggNOG" id="COG0564">
    <property type="taxonomic scope" value="Bacteria"/>
</dbReference>
<evidence type="ECO:0000256" key="4">
    <source>
        <dbReference type="PIRSR" id="PIRSR606225-1"/>
    </source>
</evidence>
<organism evidence="7 8">
    <name type="scientific">Dialister micraerophilus UPII 345-E</name>
    <dbReference type="NCBI Taxonomy" id="910314"/>
    <lineage>
        <taxon>Bacteria</taxon>
        <taxon>Bacillati</taxon>
        <taxon>Bacillota</taxon>
        <taxon>Negativicutes</taxon>
        <taxon>Veillonellales</taxon>
        <taxon>Veillonellaceae</taxon>
        <taxon>Dialister</taxon>
    </lineage>
</organism>
<proteinExistence type="inferred from homology"/>
<dbReference type="InterPro" id="IPR006145">
    <property type="entry name" value="PsdUridine_synth_RsuA/RluA"/>
</dbReference>
<dbReference type="InterPro" id="IPR050188">
    <property type="entry name" value="RluA_PseudoU_synthase"/>
</dbReference>
<feature type="active site" evidence="4">
    <location>
        <position position="132"/>
    </location>
</feature>
<dbReference type="PANTHER" id="PTHR21600">
    <property type="entry name" value="MITOCHONDRIAL RNA PSEUDOURIDINE SYNTHASE"/>
    <property type="match status" value="1"/>
</dbReference>
<dbReference type="PANTHER" id="PTHR21600:SF44">
    <property type="entry name" value="RIBOSOMAL LARGE SUBUNIT PSEUDOURIDINE SYNTHASE D"/>
    <property type="match status" value="1"/>
</dbReference>
<dbReference type="InterPro" id="IPR006225">
    <property type="entry name" value="PsdUridine_synth_RluC/D"/>
</dbReference>
<dbReference type="InterPro" id="IPR006224">
    <property type="entry name" value="PsdUridine_synth_RluA-like_CS"/>
</dbReference>
<evidence type="ECO:0000313" key="7">
    <source>
        <dbReference type="EMBL" id="EFR43072.1"/>
    </source>
</evidence>
<accession>E4L817</accession>
<dbReference type="Pfam" id="PF00849">
    <property type="entry name" value="PseudoU_synth_2"/>
    <property type="match status" value="1"/>
</dbReference>
<keyword evidence="3 5" id="KW-0413">Isomerase</keyword>
<dbReference type="GO" id="GO:0003723">
    <property type="term" value="F:RNA binding"/>
    <property type="evidence" value="ECO:0007669"/>
    <property type="project" value="InterPro"/>
</dbReference>
<dbReference type="RefSeq" id="WP_007554118.1">
    <property type="nucleotide sequence ID" value="NZ_AENT01000010.1"/>
</dbReference>
<dbReference type="AlphaFoldDB" id="E4L817"/>